<proteinExistence type="predicted"/>
<dbReference type="Proteomes" id="UP001529510">
    <property type="component" value="Unassembled WGS sequence"/>
</dbReference>
<evidence type="ECO:0000256" key="5">
    <source>
        <dbReference type="SAM" id="SignalP"/>
    </source>
</evidence>
<organism evidence="6 7">
    <name type="scientific">Cirrhinus mrigala</name>
    <name type="common">Mrigala</name>
    <dbReference type="NCBI Taxonomy" id="683832"/>
    <lineage>
        <taxon>Eukaryota</taxon>
        <taxon>Metazoa</taxon>
        <taxon>Chordata</taxon>
        <taxon>Craniata</taxon>
        <taxon>Vertebrata</taxon>
        <taxon>Euteleostomi</taxon>
        <taxon>Actinopterygii</taxon>
        <taxon>Neopterygii</taxon>
        <taxon>Teleostei</taxon>
        <taxon>Ostariophysi</taxon>
        <taxon>Cypriniformes</taxon>
        <taxon>Cyprinidae</taxon>
        <taxon>Labeoninae</taxon>
        <taxon>Labeonini</taxon>
        <taxon>Cirrhinus</taxon>
    </lineage>
</organism>
<sequence>RLHCTRNYIHMHLFVSFMLRAVSIFVKDRVVYANGVLQEYDTMLMDNISTVSISPLDKTQY</sequence>
<evidence type="ECO:0000313" key="6">
    <source>
        <dbReference type="EMBL" id="KAL0160604.1"/>
    </source>
</evidence>
<evidence type="ECO:0000256" key="2">
    <source>
        <dbReference type="ARBA" id="ARBA00022692"/>
    </source>
</evidence>
<feature type="signal peptide" evidence="5">
    <location>
        <begin position="1"/>
        <end position="33"/>
    </location>
</feature>
<name>A0ABD0NF21_CIRMR</name>
<keyword evidence="7" id="KW-1185">Reference proteome</keyword>
<dbReference type="GO" id="GO:0016020">
    <property type="term" value="C:membrane"/>
    <property type="evidence" value="ECO:0007669"/>
    <property type="project" value="UniProtKB-SubCell"/>
</dbReference>
<evidence type="ECO:0000256" key="4">
    <source>
        <dbReference type="ARBA" id="ARBA00023136"/>
    </source>
</evidence>
<dbReference type="InterPro" id="IPR050332">
    <property type="entry name" value="GPCR_2"/>
</dbReference>
<dbReference type="AlphaFoldDB" id="A0ABD0NF21"/>
<accession>A0ABD0NF21</accession>
<keyword evidence="4" id="KW-0472">Membrane</keyword>
<dbReference type="Gene3D" id="1.20.1070.10">
    <property type="entry name" value="Rhodopsin 7-helix transmembrane proteins"/>
    <property type="match status" value="1"/>
</dbReference>
<evidence type="ECO:0000256" key="1">
    <source>
        <dbReference type="ARBA" id="ARBA00004141"/>
    </source>
</evidence>
<feature type="non-terminal residue" evidence="6">
    <location>
        <position position="61"/>
    </location>
</feature>
<dbReference type="InterPro" id="IPR000832">
    <property type="entry name" value="GPCR_2_secretin-like"/>
</dbReference>
<comment type="caution">
    <text evidence="6">The sequence shown here is derived from an EMBL/GenBank/DDBJ whole genome shotgun (WGS) entry which is preliminary data.</text>
</comment>
<reference evidence="6 7" key="1">
    <citation type="submission" date="2024-05" db="EMBL/GenBank/DDBJ databases">
        <title>Genome sequencing and assembly of Indian major carp, Cirrhinus mrigala (Hamilton, 1822).</title>
        <authorList>
            <person name="Mohindra V."/>
            <person name="Chowdhury L.M."/>
            <person name="Lal K."/>
            <person name="Jena J.K."/>
        </authorList>
    </citation>
    <scope>NUCLEOTIDE SEQUENCE [LARGE SCALE GENOMIC DNA]</scope>
    <source>
        <strain evidence="6">CM1030</strain>
        <tissue evidence="6">Blood</tissue>
    </source>
</reference>
<protein>
    <submittedName>
        <fullName evidence="6">Uncharacterized protein</fullName>
    </submittedName>
</protein>
<keyword evidence="3" id="KW-1133">Transmembrane helix</keyword>
<feature type="non-terminal residue" evidence="6">
    <location>
        <position position="1"/>
    </location>
</feature>
<dbReference type="PANTHER" id="PTHR45620">
    <property type="entry name" value="PDF RECEPTOR-LIKE PROTEIN-RELATED"/>
    <property type="match status" value="1"/>
</dbReference>
<dbReference type="Pfam" id="PF00002">
    <property type="entry name" value="7tm_2"/>
    <property type="match status" value="1"/>
</dbReference>
<keyword evidence="2" id="KW-0812">Transmembrane</keyword>
<keyword evidence="5" id="KW-0732">Signal</keyword>
<evidence type="ECO:0000256" key="3">
    <source>
        <dbReference type="ARBA" id="ARBA00022989"/>
    </source>
</evidence>
<feature type="chain" id="PRO_5044840860" evidence="5">
    <location>
        <begin position="34"/>
        <end position="61"/>
    </location>
</feature>
<dbReference type="PANTHER" id="PTHR45620:SF7">
    <property type="entry name" value="PARATHYROID HORMONE 2 RECEPTOR"/>
    <property type="match status" value="1"/>
</dbReference>
<comment type="subcellular location">
    <subcellularLocation>
        <location evidence="1">Membrane</location>
        <topology evidence="1">Multi-pass membrane protein</topology>
    </subcellularLocation>
</comment>
<dbReference type="EMBL" id="JAMKFB020000022">
    <property type="protein sequence ID" value="KAL0160604.1"/>
    <property type="molecule type" value="Genomic_DNA"/>
</dbReference>
<gene>
    <name evidence="6" type="ORF">M9458_044329</name>
</gene>
<evidence type="ECO:0000313" key="7">
    <source>
        <dbReference type="Proteomes" id="UP001529510"/>
    </source>
</evidence>